<dbReference type="AlphaFoldDB" id="A0A4Y2DVS2"/>
<reference evidence="1 2" key="1">
    <citation type="journal article" date="2019" name="Sci. Rep.">
        <title>Orb-weaving spider Araneus ventricosus genome elucidates the spidroin gene catalogue.</title>
        <authorList>
            <person name="Kono N."/>
            <person name="Nakamura H."/>
            <person name="Ohtoshi R."/>
            <person name="Moran D.A.P."/>
            <person name="Shinohara A."/>
            <person name="Yoshida Y."/>
            <person name="Fujiwara M."/>
            <person name="Mori M."/>
            <person name="Tomita M."/>
            <person name="Arakawa K."/>
        </authorList>
    </citation>
    <scope>NUCLEOTIDE SEQUENCE [LARGE SCALE GENOMIC DNA]</scope>
</reference>
<sequence length="132" mass="15242">MFLLEQSCSCCCVVSPIYQKPQKKKTNDKTKTFLLTSEFEEAQNVILKYFQDEAFAEEIQRLKINKPIKTHSKLLALCPYLDENEILRVGGRLRHAKLHENQWRFSAQALEASASYFENLGASKSMQHTSHC</sequence>
<dbReference type="Proteomes" id="UP000499080">
    <property type="component" value="Unassembled WGS sequence"/>
</dbReference>
<keyword evidence="2" id="KW-1185">Reference proteome</keyword>
<comment type="caution">
    <text evidence="1">The sequence shown here is derived from an EMBL/GenBank/DDBJ whole genome shotgun (WGS) entry which is preliminary data.</text>
</comment>
<accession>A0A4Y2DVS2</accession>
<proteinExistence type="predicted"/>
<dbReference type="EMBL" id="BGPR01000441">
    <property type="protein sequence ID" value="GBM20427.1"/>
    <property type="molecule type" value="Genomic_DNA"/>
</dbReference>
<evidence type="ECO:0000313" key="2">
    <source>
        <dbReference type="Proteomes" id="UP000499080"/>
    </source>
</evidence>
<evidence type="ECO:0000313" key="1">
    <source>
        <dbReference type="EMBL" id="GBM20427.1"/>
    </source>
</evidence>
<organism evidence="1 2">
    <name type="scientific">Araneus ventricosus</name>
    <name type="common">Orbweaver spider</name>
    <name type="synonym">Epeira ventricosa</name>
    <dbReference type="NCBI Taxonomy" id="182803"/>
    <lineage>
        <taxon>Eukaryota</taxon>
        <taxon>Metazoa</taxon>
        <taxon>Ecdysozoa</taxon>
        <taxon>Arthropoda</taxon>
        <taxon>Chelicerata</taxon>
        <taxon>Arachnida</taxon>
        <taxon>Araneae</taxon>
        <taxon>Araneomorphae</taxon>
        <taxon>Entelegynae</taxon>
        <taxon>Araneoidea</taxon>
        <taxon>Araneidae</taxon>
        <taxon>Araneus</taxon>
    </lineage>
</organism>
<gene>
    <name evidence="1" type="ORF">AVEN_222125_1</name>
</gene>
<protein>
    <submittedName>
        <fullName evidence="1">Uncharacterized protein</fullName>
    </submittedName>
</protein>
<dbReference type="OrthoDB" id="5984724at2759"/>
<name>A0A4Y2DVS2_ARAVE</name>